<keyword evidence="1" id="KW-0862">Zinc</keyword>
<dbReference type="PROSITE" id="PS00028">
    <property type="entry name" value="ZINC_FINGER_C2H2_1"/>
    <property type="match status" value="1"/>
</dbReference>
<dbReference type="PROSITE" id="PS50157">
    <property type="entry name" value="ZINC_FINGER_C2H2_2"/>
    <property type="match status" value="1"/>
</dbReference>
<feature type="domain" description="C2H2-type" evidence="3">
    <location>
        <begin position="443"/>
        <end position="471"/>
    </location>
</feature>
<reference evidence="4 5" key="1">
    <citation type="journal article" date="2019" name="Sci. Rep.">
        <title>Orb-weaving spider Araneus ventricosus genome elucidates the spidroin gene catalogue.</title>
        <authorList>
            <person name="Kono N."/>
            <person name="Nakamura H."/>
            <person name="Ohtoshi R."/>
            <person name="Moran D.A.P."/>
            <person name="Shinohara A."/>
            <person name="Yoshida Y."/>
            <person name="Fujiwara M."/>
            <person name="Mori M."/>
            <person name="Tomita M."/>
            <person name="Arakawa K."/>
        </authorList>
    </citation>
    <scope>NUCLEOTIDE SEQUENCE [LARGE SCALE GENOMIC DNA]</scope>
</reference>
<evidence type="ECO:0000313" key="4">
    <source>
        <dbReference type="EMBL" id="GBO40177.1"/>
    </source>
</evidence>
<gene>
    <name evidence="4" type="primary">pol_3072</name>
    <name evidence="4" type="ORF">AVEN_275711_1</name>
</gene>
<comment type="caution">
    <text evidence="4">The sequence shown here is derived from an EMBL/GenBank/DDBJ whole genome shotgun (WGS) entry which is preliminary data.</text>
</comment>
<keyword evidence="5" id="KW-1185">Reference proteome</keyword>
<accession>A0A4Y2WWE7</accession>
<dbReference type="PANTHER" id="PTHR37557:SF4">
    <property type="entry name" value="CCHC-TYPE DOMAIN-CONTAINING PROTEIN"/>
    <property type="match status" value="1"/>
</dbReference>
<evidence type="ECO:0000259" key="3">
    <source>
        <dbReference type="PROSITE" id="PS50157"/>
    </source>
</evidence>
<feature type="non-terminal residue" evidence="4">
    <location>
        <position position="1"/>
    </location>
</feature>
<protein>
    <submittedName>
        <fullName evidence="4">Retrovirus-related Pol polyprotein from type-2 retrotransposable element R2DM</fullName>
    </submittedName>
</protein>
<dbReference type="OrthoDB" id="8197512at2759"/>
<dbReference type="AlphaFoldDB" id="A0A4Y2WWE7"/>
<evidence type="ECO:0000256" key="1">
    <source>
        <dbReference type="PROSITE-ProRule" id="PRU00042"/>
    </source>
</evidence>
<dbReference type="GO" id="GO:0008270">
    <property type="term" value="F:zinc ion binding"/>
    <property type="evidence" value="ECO:0007669"/>
    <property type="project" value="UniProtKB-KW"/>
</dbReference>
<dbReference type="PANTHER" id="PTHR37557">
    <property type="entry name" value="115 KDA PROTEIN IN TYPE-1 RETROTRANSPOSABLE ELEMENT R1DM-LIKE PROTEIN-RELATED-RELATED"/>
    <property type="match status" value="1"/>
</dbReference>
<dbReference type="Proteomes" id="UP000499080">
    <property type="component" value="Unassembled WGS sequence"/>
</dbReference>
<evidence type="ECO:0000313" key="5">
    <source>
        <dbReference type="Proteomes" id="UP000499080"/>
    </source>
</evidence>
<organism evidence="4 5">
    <name type="scientific">Araneus ventricosus</name>
    <name type="common">Orbweaver spider</name>
    <name type="synonym">Epeira ventricosa</name>
    <dbReference type="NCBI Taxonomy" id="182803"/>
    <lineage>
        <taxon>Eukaryota</taxon>
        <taxon>Metazoa</taxon>
        <taxon>Ecdysozoa</taxon>
        <taxon>Arthropoda</taxon>
        <taxon>Chelicerata</taxon>
        <taxon>Arachnida</taxon>
        <taxon>Araneae</taxon>
        <taxon>Araneomorphae</taxon>
        <taxon>Entelegynae</taxon>
        <taxon>Araneoidea</taxon>
        <taxon>Araneidae</taxon>
        <taxon>Araneus</taxon>
    </lineage>
</organism>
<feature type="compositionally biased region" description="Polar residues" evidence="2">
    <location>
        <begin position="508"/>
        <end position="533"/>
    </location>
</feature>
<keyword evidence="1" id="KW-0863">Zinc-finger</keyword>
<proteinExistence type="predicted"/>
<keyword evidence="1" id="KW-0479">Metal-binding</keyword>
<dbReference type="EMBL" id="BGPR01065352">
    <property type="protein sequence ID" value="GBO40177.1"/>
    <property type="molecule type" value="Genomic_DNA"/>
</dbReference>
<feature type="region of interest" description="Disordered" evidence="2">
    <location>
        <begin position="508"/>
        <end position="615"/>
    </location>
</feature>
<sequence>WTYLGVPFTPTGKAKVKILEHLRPSLEILTKAPLKPQQRLFFLRCHLLPGVYHLLALGRATISSLNKADTVVRSYLRKWLDLPVDTPVPYYYADISDGGLGVPCLRWSGLRLRLDRLRSFSYILTNRILSHSTNVDCFTFTQSSVLTDPAGQVSESYIIKERSRVEGFLFLDGVSYNTAERQRQMWAERLYASVDGRALSASCKTAGQHTWVRSGTSFVPGIDFISMIKTRINALPTRTRTSRGRPNKIRSCRAGCAAVETPNHVVLQCFRSHGLRIKRHNAIAHYICRSLQQKGFQVTEEPVFPLTAGTLKRDLVALNNSALVLDVQVVGDSVELDSAHTAKIVKYTSFESAVKVQTGAKKVEFSSVTLNWRGVWSPASAKKLLRLGVITKRDLSVLGTRAIIGSMACHRRFGLMATHVNEPSCLRSLVNFVVRNDMASSGFSCEYCSSWFKTKIGLGVHKQAKHREQYQAEISIPKSKTRWTREAIKGQRRQRKYKDLGGTSWEYSATTCSSDPIGSGSDRSSALPSSSVPVNPVILGPDPASWPFDPGAVERSPPGSAPTVTVPEPSMTSRRVTRSQTKHPPGVEPEVTKPSPTTGLPPVPDSTSPVSLSDDDFDFSFVLF</sequence>
<evidence type="ECO:0000256" key="2">
    <source>
        <dbReference type="SAM" id="MobiDB-lite"/>
    </source>
</evidence>
<name>A0A4Y2WWE7_ARAVE</name>
<dbReference type="InterPro" id="IPR013087">
    <property type="entry name" value="Znf_C2H2_type"/>
</dbReference>